<dbReference type="RefSeq" id="WP_214433760.1">
    <property type="nucleotide sequence ID" value="NZ_CAWPUQ010000331.1"/>
</dbReference>
<dbReference type="Gene3D" id="3.40.1440.10">
    <property type="entry name" value="GIY-YIG endonuclease"/>
    <property type="match status" value="1"/>
</dbReference>
<dbReference type="PROSITE" id="PS50164">
    <property type="entry name" value="GIY_YIG"/>
    <property type="match status" value="1"/>
</dbReference>
<dbReference type="EMBL" id="JAECZA010000092">
    <property type="protein sequence ID" value="MBH8574960.1"/>
    <property type="molecule type" value="Genomic_DNA"/>
</dbReference>
<sequence length="326" mass="37834">MNADESILNLKKVDLKNKHLLPEDSGIYYVLDENNIVWYIGKAKNLKKRWNGKAHHRLYQLSSQGRKKFYIYYNNFSVINLDEEEKKLIAQYRPHLNSSPVKKKRVLPAENLLRETILKLPDFLIVLGIEPPRQINKNAITPDWWLKKKLAGLQIIHIVLDWEKLREFAEQDIEISSGVLGYVFGTRKAYSNLWEAPHKEYVRRYGVVQCRILVNGYVVEVSVLDNVSQMFTKTRMGTLAGEQIKIVEADILDKIKADLKIPIPKDFVNQIKPYLQDPIKLVFNDDIDRETLGKQIYKIKEEYKQGLRGVGSRIAKRISKGESNAS</sequence>
<dbReference type="AlphaFoldDB" id="A0A8J7I583"/>
<accession>A0A8J7I583</accession>
<dbReference type="Proteomes" id="UP000662314">
    <property type="component" value="Unassembled WGS sequence"/>
</dbReference>
<organism evidence="2 3">
    <name type="scientific">Dendronalium phyllosphericum CENA369</name>
    <dbReference type="NCBI Taxonomy" id="1725256"/>
    <lineage>
        <taxon>Bacteria</taxon>
        <taxon>Bacillati</taxon>
        <taxon>Cyanobacteriota</taxon>
        <taxon>Cyanophyceae</taxon>
        <taxon>Nostocales</taxon>
        <taxon>Nostocaceae</taxon>
        <taxon>Dendronalium</taxon>
        <taxon>Dendronalium phyllosphericum</taxon>
    </lineage>
</organism>
<dbReference type="SUPFAM" id="SSF82771">
    <property type="entry name" value="GIY-YIG endonuclease"/>
    <property type="match status" value="1"/>
</dbReference>
<gene>
    <name evidence="2" type="ORF">I8752_18450</name>
</gene>
<name>A0A8J7I583_9NOST</name>
<dbReference type="InterPro" id="IPR000305">
    <property type="entry name" value="GIY-YIG_endonuc"/>
</dbReference>
<evidence type="ECO:0000313" key="2">
    <source>
        <dbReference type="EMBL" id="MBH8574960.1"/>
    </source>
</evidence>
<protein>
    <recommendedName>
        <fullName evidence="1">GIY-YIG domain-containing protein</fullName>
    </recommendedName>
</protein>
<proteinExistence type="predicted"/>
<dbReference type="InterPro" id="IPR035901">
    <property type="entry name" value="GIY-YIG_endonuc_sf"/>
</dbReference>
<keyword evidence="3" id="KW-1185">Reference proteome</keyword>
<evidence type="ECO:0000313" key="3">
    <source>
        <dbReference type="Proteomes" id="UP000662314"/>
    </source>
</evidence>
<evidence type="ECO:0000259" key="1">
    <source>
        <dbReference type="PROSITE" id="PS50164"/>
    </source>
</evidence>
<comment type="caution">
    <text evidence="2">The sequence shown here is derived from an EMBL/GenBank/DDBJ whole genome shotgun (WGS) entry which is preliminary data.</text>
</comment>
<reference evidence="2 3" key="1">
    <citation type="journal article" date="2021" name="Int. J. Syst. Evol. Microbiol.">
        <title>Amazonocrinis nigriterrae gen. nov., sp. nov., Atlanticothrix silvestris gen. nov., sp. nov. and Dendronalium phyllosphericum gen. nov., sp. nov., nostocacean cyanobacteria from Brazilian environments.</title>
        <authorList>
            <person name="Alvarenga D.O."/>
            <person name="Andreote A.P.D."/>
            <person name="Branco L.H.Z."/>
            <person name="Delbaje E."/>
            <person name="Cruz R.B."/>
            <person name="Varani A.M."/>
            <person name="Fiore M.F."/>
        </authorList>
    </citation>
    <scope>NUCLEOTIDE SEQUENCE [LARGE SCALE GENOMIC DNA]</scope>
    <source>
        <strain evidence="2 3">CENA369</strain>
    </source>
</reference>
<dbReference type="CDD" id="cd00719">
    <property type="entry name" value="GIY-YIG_SF"/>
    <property type="match status" value="1"/>
</dbReference>
<dbReference type="SMART" id="SM00465">
    <property type="entry name" value="GIYc"/>
    <property type="match status" value="1"/>
</dbReference>
<feature type="domain" description="GIY-YIG" evidence="1">
    <location>
        <begin position="23"/>
        <end position="98"/>
    </location>
</feature>